<dbReference type="Gene3D" id="2.40.100.10">
    <property type="entry name" value="Cyclophilin-like"/>
    <property type="match status" value="1"/>
</dbReference>
<keyword evidence="8" id="KW-1185">Reference proteome</keyword>
<proteinExistence type="inferred from homology"/>
<evidence type="ECO:0000313" key="7">
    <source>
        <dbReference type="EMBL" id="GHC00048.1"/>
    </source>
</evidence>
<dbReference type="InterPro" id="IPR029000">
    <property type="entry name" value="Cyclophilin-like_dom_sf"/>
</dbReference>
<evidence type="ECO:0000256" key="1">
    <source>
        <dbReference type="ARBA" id="ARBA00007365"/>
    </source>
</evidence>
<dbReference type="PROSITE" id="PS00170">
    <property type="entry name" value="CSA_PPIASE_1"/>
    <property type="match status" value="1"/>
</dbReference>
<evidence type="ECO:0000259" key="6">
    <source>
        <dbReference type="PROSITE" id="PS50072"/>
    </source>
</evidence>
<dbReference type="InterPro" id="IPR044666">
    <property type="entry name" value="Cyclophilin_A-like"/>
</dbReference>
<dbReference type="CDD" id="cd00317">
    <property type="entry name" value="cyclophilin"/>
    <property type="match status" value="1"/>
</dbReference>
<dbReference type="PROSITE" id="PS50072">
    <property type="entry name" value="CSA_PPIASE_2"/>
    <property type="match status" value="1"/>
</dbReference>
<dbReference type="Proteomes" id="UP000642829">
    <property type="component" value="Unassembled WGS sequence"/>
</dbReference>
<feature type="chain" id="PRO_5035144508" description="peptidylprolyl isomerase" evidence="5">
    <location>
        <begin position="22"/>
        <end position="409"/>
    </location>
</feature>
<name>A0A8J3DB91_9BACT</name>
<protein>
    <recommendedName>
        <fullName evidence="2">peptidylprolyl isomerase</fullName>
        <ecNumber evidence="2">5.2.1.8</ecNumber>
    </recommendedName>
</protein>
<keyword evidence="4" id="KW-0413">Isomerase</keyword>
<dbReference type="GO" id="GO:0003755">
    <property type="term" value="F:peptidyl-prolyl cis-trans isomerase activity"/>
    <property type="evidence" value="ECO:0007669"/>
    <property type="project" value="UniProtKB-KW"/>
</dbReference>
<evidence type="ECO:0000256" key="2">
    <source>
        <dbReference type="ARBA" id="ARBA00013194"/>
    </source>
</evidence>
<dbReference type="EMBL" id="BMXG01000008">
    <property type="protein sequence ID" value="GHC00048.1"/>
    <property type="molecule type" value="Genomic_DNA"/>
</dbReference>
<dbReference type="PANTHER" id="PTHR45625:SF4">
    <property type="entry name" value="PEPTIDYLPROLYL ISOMERASE DOMAIN AND WD REPEAT-CONTAINING PROTEIN 1"/>
    <property type="match status" value="1"/>
</dbReference>
<gene>
    <name evidence="7" type="ORF">GCM10007047_15350</name>
</gene>
<accession>A0A8J3DB91</accession>
<dbReference type="EC" id="5.2.1.8" evidence="2"/>
<keyword evidence="3" id="KW-0697">Rotamase</keyword>
<keyword evidence="5" id="KW-0732">Signal</keyword>
<organism evidence="7 8">
    <name type="scientific">Cerasicoccus arenae</name>
    <dbReference type="NCBI Taxonomy" id="424488"/>
    <lineage>
        <taxon>Bacteria</taxon>
        <taxon>Pseudomonadati</taxon>
        <taxon>Verrucomicrobiota</taxon>
        <taxon>Opitutia</taxon>
        <taxon>Puniceicoccales</taxon>
        <taxon>Cerasicoccaceae</taxon>
        <taxon>Cerasicoccus</taxon>
    </lineage>
</organism>
<dbReference type="InterPro" id="IPR020892">
    <property type="entry name" value="Cyclophilin-type_PPIase_CS"/>
</dbReference>
<reference evidence="7" key="1">
    <citation type="journal article" date="2014" name="Int. J. Syst. Evol. Microbiol.">
        <title>Complete genome sequence of Corynebacterium casei LMG S-19264T (=DSM 44701T), isolated from a smear-ripened cheese.</title>
        <authorList>
            <consortium name="US DOE Joint Genome Institute (JGI-PGF)"/>
            <person name="Walter F."/>
            <person name="Albersmeier A."/>
            <person name="Kalinowski J."/>
            <person name="Ruckert C."/>
        </authorList>
    </citation>
    <scope>NUCLEOTIDE SEQUENCE</scope>
    <source>
        <strain evidence="7">KCTC 12870</strain>
    </source>
</reference>
<dbReference type="RefSeq" id="WP_267908127.1">
    <property type="nucleotide sequence ID" value="NZ_BMXG01000008.1"/>
</dbReference>
<reference evidence="7" key="2">
    <citation type="submission" date="2020-09" db="EMBL/GenBank/DDBJ databases">
        <authorList>
            <person name="Sun Q."/>
            <person name="Kim S."/>
        </authorList>
    </citation>
    <scope>NUCLEOTIDE SEQUENCE</scope>
    <source>
        <strain evidence="7">KCTC 12870</strain>
    </source>
</reference>
<comment type="similarity">
    <text evidence="1">Belongs to the cyclophilin-type PPIase family.</text>
</comment>
<evidence type="ECO:0000313" key="8">
    <source>
        <dbReference type="Proteomes" id="UP000642829"/>
    </source>
</evidence>
<comment type="caution">
    <text evidence="7">The sequence shown here is derived from an EMBL/GenBank/DDBJ whole genome shotgun (WGS) entry which is preliminary data.</text>
</comment>
<feature type="signal peptide" evidence="5">
    <location>
        <begin position="1"/>
        <end position="21"/>
    </location>
</feature>
<dbReference type="InterPro" id="IPR002130">
    <property type="entry name" value="Cyclophilin-type_PPIase_dom"/>
</dbReference>
<dbReference type="SUPFAM" id="SSF50891">
    <property type="entry name" value="Cyclophilin-like"/>
    <property type="match status" value="1"/>
</dbReference>
<dbReference type="GO" id="GO:0006457">
    <property type="term" value="P:protein folding"/>
    <property type="evidence" value="ECO:0007669"/>
    <property type="project" value="InterPro"/>
</dbReference>
<evidence type="ECO:0000256" key="3">
    <source>
        <dbReference type="ARBA" id="ARBA00023110"/>
    </source>
</evidence>
<feature type="domain" description="PPIase cyclophilin-type" evidence="6">
    <location>
        <begin position="31"/>
        <end position="202"/>
    </location>
</feature>
<dbReference type="PANTHER" id="PTHR45625">
    <property type="entry name" value="PEPTIDYL-PROLYL CIS-TRANS ISOMERASE-RELATED"/>
    <property type="match status" value="1"/>
</dbReference>
<sequence length="409" mass="45421">MRKTLISLTLVLSLFGARAFAFTPTEDGLYAVFDTSMGEFTAKLFFEETNQTVANFVSLAEGTRNWVNTTDAKIQSNVPYYDGLIFHRVIAGFMNQAGARVDAQGDSPGYTIYDEMVPNDPTYTVNRAGVLAMANTGARNSGGSQFFVTVAPATYLNQRHTVFGEIVDGQTVVDAINAVPVIDFENRIYIPVDDVTINTVTIIREGTAAESFDANAYSQPTYGAPDIDVSIQDDEYFLNFDLQPNYQYLVYGSPDLEDWTYIGPLSRTYIYYGRRDISLGTQLPGGTRGFWRATRTNYPAMPDKDGYSIDFFFSGGSGTPLNIELGPNYTGTFDNAGDGDYDITYYTWHEFGENRIILTVYTQSFPALQFTFEQGSNGPAQLLVNDSNLSNNSDDSQLFENMTFELTEP</sequence>
<dbReference type="PRINTS" id="PR00153">
    <property type="entry name" value="CSAPPISMRASE"/>
</dbReference>
<dbReference type="Pfam" id="PF00160">
    <property type="entry name" value="Pro_isomerase"/>
    <property type="match status" value="1"/>
</dbReference>
<evidence type="ECO:0000256" key="5">
    <source>
        <dbReference type="SAM" id="SignalP"/>
    </source>
</evidence>
<dbReference type="AlphaFoldDB" id="A0A8J3DB91"/>
<evidence type="ECO:0000256" key="4">
    <source>
        <dbReference type="ARBA" id="ARBA00023235"/>
    </source>
</evidence>